<name>A0A6G1IXF6_9PLEO</name>
<evidence type="ECO:0000313" key="1">
    <source>
        <dbReference type="EMBL" id="KAF2682795.1"/>
    </source>
</evidence>
<dbReference type="OrthoDB" id="2890403at2759"/>
<accession>A0A6G1IXF6</accession>
<evidence type="ECO:0000313" key="2">
    <source>
        <dbReference type="Proteomes" id="UP000799291"/>
    </source>
</evidence>
<gene>
    <name evidence="1" type="ORF">K458DRAFT_488527</name>
</gene>
<reference evidence="1" key="1">
    <citation type="journal article" date="2020" name="Stud. Mycol.">
        <title>101 Dothideomycetes genomes: a test case for predicting lifestyles and emergence of pathogens.</title>
        <authorList>
            <person name="Haridas S."/>
            <person name="Albert R."/>
            <person name="Binder M."/>
            <person name="Bloem J."/>
            <person name="Labutti K."/>
            <person name="Salamov A."/>
            <person name="Andreopoulos B."/>
            <person name="Baker S."/>
            <person name="Barry K."/>
            <person name="Bills G."/>
            <person name="Bluhm B."/>
            <person name="Cannon C."/>
            <person name="Castanera R."/>
            <person name="Culley D."/>
            <person name="Daum C."/>
            <person name="Ezra D."/>
            <person name="Gonzalez J."/>
            <person name="Henrissat B."/>
            <person name="Kuo A."/>
            <person name="Liang C."/>
            <person name="Lipzen A."/>
            <person name="Lutzoni F."/>
            <person name="Magnuson J."/>
            <person name="Mondo S."/>
            <person name="Nolan M."/>
            <person name="Ohm R."/>
            <person name="Pangilinan J."/>
            <person name="Park H.-J."/>
            <person name="Ramirez L."/>
            <person name="Alfaro M."/>
            <person name="Sun H."/>
            <person name="Tritt A."/>
            <person name="Yoshinaga Y."/>
            <person name="Zwiers L.-H."/>
            <person name="Turgeon B."/>
            <person name="Goodwin S."/>
            <person name="Spatafora J."/>
            <person name="Crous P."/>
            <person name="Grigoriev I."/>
        </authorList>
    </citation>
    <scope>NUCLEOTIDE SEQUENCE</scope>
    <source>
        <strain evidence="1">CBS 122367</strain>
    </source>
</reference>
<proteinExistence type="predicted"/>
<dbReference type="Proteomes" id="UP000799291">
    <property type="component" value="Unassembled WGS sequence"/>
</dbReference>
<keyword evidence="2" id="KW-1185">Reference proteome</keyword>
<dbReference type="AlphaFoldDB" id="A0A6G1IXF6"/>
<protein>
    <submittedName>
        <fullName evidence="1">Uncharacterized protein</fullName>
    </submittedName>
</protein>
<dbReference type="EMBL" id="MU005586">
    <property type="protein sequence ID" value="KAF2682795.1"/>
    <property type="molecule type" value="Genomic_DNA"/>
</dbReference>
<organism evidence="1 2">
    <name type="scientific">Lentithecium fluviatile CBS 122367</name>
    <dbReference type="NCBI Taxonomy" id="1168545"/>
    <lineage>
        <taxon>Eukaryota</taxon>
        <taxon>Fungi</taxon>
        <taxon>Dikarya</taxon>
        <taxon>Ascomycota</taxon>
        <taxon>Pezizomycotina</taxon>
        <taxon>Dothideomycetes</taxon>
        <taxon>Pleosporomycetidae</taxon>
        <taxon>Pleosporales</taxon>
        <taxon>Massarineae</taxon>
        <taxon>Lentitheciaceae</taxon>
        <taxon>Lentithecium</taxon>
    </lineage>
</organism>
<sequence length="619" mass="68560">MSCRFLSAIGIPRKRDCANLRLIGFTPKTAGAAADARGLWSPGDHSCCYSDWNELGASLVSVIDRYGHLFLSITLGFPTLVSHLLGGMLYLPLLLSAIGTARALSENSLLKWVDHLPLASEIIPNIPEHFMGHHARTPFAISEDGGTLHVAYVEGSRYLPNSNMKVHVQKLAPADFEILGGPCTIDGAEEASGLVSLNDGGFAALTSMNFTGDTEYDIPVVVRYDQDCKSIWTRPVGGKTVPMAWLDDWKQPAYYRAPRLDGDLKYSPGNRTFAAFFRTSYYGEWQGHGGDMIVYIDDNDDKGQIMVNYGTKHKGTETVTEPISKRDNNYSLVQRCPHEYGLAIAPANEAPFPAVCTDDEGSIRLVTDLWLGGGNETRIGQQTPSEAFAGEAFGGVQGSYSVMDRIGDDAYLMAWVSRPTIPWDEKQIDNCVPIPGKCTTGWCGNKFKQCDDEAKSRSVQVIRLDNKVIVGDKILGDIRRVPKDPVTITPFRQNVDCSNARIGTFNREIALLTWEEDEVEECKILSGCKSRKYTGTVFQKLDENGNKVEESLKSTDVFVSGDIIQIWDQICWPYVHMDWNTTKEELVKYPTEHTHEHDDKAGPFPTVNKLSFACVVGME</sequence>